<name>A0ABP2J418_9ACTN</name>
<dbReference type="InterPro" id="IPR001347">
    <property type="entry name" value="SIS_dom"/>
</dbReference>
<dbReference type="PANTHER" id="PTHR30514">
    <property type="entry name" value="GLUCOKINASE"/>
    <property type="match status" value="1"/>
</dbReference>
<evidence type="ECO:0000259" key="5">
    <source>
        <dbReference type="PROSITE" id="PS51464"/>
    </source>
</evidence>
<dbReference type="EMBL" id="AEDQ01000020">
    <property type="protein sequence ID" value="EFL44063.1"/>
    <property type="molecule type" value="Genomic_DNA"/>
</dbReference>
<evidence type="ECO:0000313" key="7">
    <source>
        <dbReference type="Proteomes" id="UP000004431"/>
    </source>
</evidence>
<dbReference type="Gene3D" id="3.40.50.10490">
    <property type="entry name" value="Glucose-6-phosphate isomerase like protein, domain 1"/>
    <property type="match status" value="1"/>
</dbReference>
<evidence type="ECO:0000256" key="3">
    <source>
        <dbReference type="ARBA" id="ARBA00023163"/>
    </source>
</evidence>
<dbReference type="Pfam" id="PF01380">
    <property type="entry name" value="SIS"/>
    <property type="match status" value="1"/>
</dbReference>
<dbReference type="Pfam" id="PF01418">
    <property type="entry name" value="HTH_6"/>
    <property type="match status" value="1"/>
</dbReference>
<dbReference type="InterPro" id="IPR009057">
    <property type="entry name" value="Homeodomain-like_sf"/>
</dbReference>
<comment type="caution">
    <text evidence="6">The sequence shown here is derived from an EMBL/GenBank/DDBJ whole genome shotgun (WGS) entry which is preliminary data.</text>
</comment>
<organism evidence="6 7">
    <name type="scientific">Fannyhessea vaginae PB189-T1-4</name>
    <dbReference type="NCBI Taxonomy" id="866774"/>
    <lineage>
        <taxon>Bacteria</taxon>
        <taxon>Bacillati</taxon>
        <taxon>Actinomycetota</taxon>
        <taxon>Coriobacteriia</taxon>
        <taxon>Coriobacteriales</taxon>
        <taxon>Atopobiaceae</taxon>
        <taxon>Fannyhessea</taxon>
    </lineage>
</organism>
<accession>A0ABP2J418</accession>
<dbReference type="InterPro" id="IPR035472">
    <property type="entry name" value="RpiR-like_SIS"/>
</dbReference>
<dbReference type="RefSeq" id="WP_006304221.1">
    <property type="nucleotide sequence ID" value="NZ_AEDQ01000020.1"/>
</dbReference>
<dbReference type="PANTHER" id="PTHR30514:SF1">
    <property type="entry name" value="HTH-TYPE TRANSCRIPTIONAL REGULATOR HEXR-RELATED"/>
    <property type="match status" value="1"/>
</dbReference>
<dbReference type="InterPro" id="IPR000281">
    <property type="entry name" value="HTH_RpiR"/>
</dbReference>
<evidence type="ECO:0000313" key="6">
    <source>
        <dbReference type="EMBL" id="EFL44063.1"/>
    </source>
</evidence>
<evidence type="ECO:0000259" key="4">
    <source>
        <dbReference type="PROSITE" id="PS51071"/>
    </source>
</evidence>
<dbReference type="InterPro" id="IPR047640">
    <property type="entry name" value="RpiR-like"/>
</dbReference>
<dbReference type="InterPro" id="IPR046348">
    <property type="entry name" value="SIS_dom_sf"/>
</dbReference>
<reference evidence="6 7" key="1">
    <citation type="submission" date="2010-08" db="EMBL/GenBank/DDBJ databases">
        <authorList>
            <person name="Durkin A.S."/>
            <person name="Madupu R."/>
            <person name="Torralba M."/>
            <person name="Gillis M."/>
            <person name="Methe B."/>
            <person name="Sutton G."/>
            <person name="Nelson K.E."/>
        </authorList>
    </citation>
    <scope>NUCLEOTIDE SEQUENCE [LARGE SCALE GENOMIC DNA]</scope>
    <source>
        <strain evidence="6 7">PB189-T1-4</strain>
    </source>
</reference>
<dbReference type="PROSITE" id="PS51071">
    <property type="entry name" value="HTH_RPIR"/>
    <property type="match status" value="1"/>
</dbReference>
<keyword evidence="1" id="KW-0805">Transcription regulation</keyword>
<evidence type="ECO:0000256" key="2">
    <source>
        <dbReference type="ARBA" id="ARBA00023125"/>
    </source>
</evidence>
<dbReference type="CDD" id="cd05013">
    <property type="entry name" value="SIS_RpiR"/>
    <property type="match status" value="1"/>
</dbReference>
<dbReference type="Proteomes" id="UP000004431">
    <property type="component" value="Unassembled WGS sequence"/>
</dbReference>
<protein>
    <submittedName>
        <fullName evidence="6">SIS domain protein</fullName>
    </submittedName>
</protein>
<dbReference type="SUPFAM" id="SSF46689">
    <property type="entry name" value="Homeodomain-like"/>
    <property type="match status" value="1"/>
</dbReference>
<evidence type="ECO:0000256" key="1">
    <source>
        <dbReference type="ARBA" id="ARBA00023015"/>
    </source>
</evidence>
<feature type="domain" description="HTH rpiR-type" evidence="4">
    <location>
        <begin position="4"/>
        <end position="80"/>
    </location>
</feature>
<dbReference type="InterPro" id="IPR036388">
    <property type="entry name" value="WH-like_DNA-bd_sf"/>
</dbReference>
<keyword evidence="7" id="KW-1185">Reference proteome</keyword>
<sequence>MEPKGLLALLKENKNRVSTSERDIIAFVLEQPELVVGLTIHELAAKTFVSASTISRLFHKLHVGGYKQFQQFLLYELASTKLSTQSSIEDINPQDSTKQIMFKLMRRTIESITVTEKLNSAHTFDACVELMHNARVINAFGIGSSLLSAQDLQQKLLRVNIACSAYADWHMQLIAANNMQPGDVAVAFSYSGVTREVLRCVKTARERGGKVIGITRSASNRGLAREADVVLYVAAIEPLLRSSAGTSRISQLMVVDMLFTALVNKHFDEYSTVIENNYIQRAKA</sequence>
<keyword evidence="2" id="KW-0238">DNA-binding</keyword>
<dbReference type="SUPFAM" id="SSF53697">
    <property type="entry name" value="SIS domain"/>
    <property type="match status" value="1"/>
</dbReference>
<dbReference type="Gene3D" id="1.10.10.10">
    <property type="entry name" value="Winged helix-like DNA-binding domain superfamily/Winged helix DNA-binding domain"/>
    <property type="match status" value="1"/>
</dbReference>
<keyword evidence="3" id="KW-0804">Transcription</keyword>
<proteinExistence type="predicted"/>
<feature type="domain" description="SIS" evidence="5">
    <location>
        <begin position="127"/>
        <end position="268"/>
    </location>
</feature>
<gene>
    <name evidence="6" type="ORF">HMPREF9248_0337</name>
</gene>
<dbReference type="PROSITE" id="PS51464">
    <property type="entry name" value="SIS"/>
    <property type="match status" value="1"/>
</dbReference>